<name>A0A3M7RZ13_BRAPC</name>
<evidence type="ECO:0000256" key="3">
    <source>
        <dbReference type="ARBA" id="ARBA00022737"/>
    </source>
</evidence>
<keyword evidence="13" id="KW-1185">Reference proteome</keyword>
<keyword evidence="7" id="KW-0472">Membrane</keyword>
<comment type="subcellular location">
    <subcellularLocation>
        <location evidence="1">Membrane</location>
        <topology evidence="1">Single-pass membrane protein</topology>
    </subcellularLocation>
</comment>
<keyword evidence="4 9" id="KW-0106">Calcium</keyword>
<comment type="caution">
    <text evidence="12">The sequence shown here is derived from an EMBL/GenBank/DDBJ whole genome shotgun (WGS) entry which is preliminary data.</text>
</comment>
<dbReference type="Gene3D" id="2.60.40.60">
    <property type="entry name" value="Cadherins"/>
    <property type="match status" value="5"/>
</dbReference>
<keyword evidence="3" id="KW-0677">Repeat</keyword>
<gene>
    <name evidence="12" type="ORF">BpHYR1_019749</name>
</gene>
<keyword evidence="8" id="KW-0325">Glycoprotein</keyword>
<dbReference type="PROSITE" id="PS00232">
    <property type="entry name" value="CADHERIN_1"/>
    <property type="match status" value="4"/>
</dbReference>
<dbReference type="PANTHER" id="PTHR24028:SF146">
    <property type="entry name" value="CADHERIN 96CB, ISOFORM D-RELATED"/>
    <property type="match status" value="1"/>
</dbReference>
<evidence type="ECO:0000256" key="4">
    <source>
        <dbReference type="ARBA" id="ARBA00022837"/>
    </source>
</evidence>
<dbReference type="PANTHER" id="PTHR24028">
    <property type="entry name" value="CADHERIN-87A"/>
    <property type="match status" value="1"/>
</dbReference>
<accession>A0A3M7RZ13</accession>
<dbReference type="AlphaFoldDB" id="A0A3M7RZ13"/>
<dbReference type="OrthoDB" id="6252479at2759"/>
<dbReference type="EMBL" id="REGN01002364">
    <property type="protein sequence ID" value="RNA28567.1"/>
    <property type="molecule type" value="Genomic_DNA"/>
</dbReference>
<dbReference type="InterPro" id="IPR020894">
    <property type="entry name" value="Cadherin_CS"/>
</dbReference>
<proteinExistence type="predicted"/>
<evidence type="ECO:0000256" key="5">
    <source>
        <dbReference type="ARBA" id="ARBA00022889"/>
    </source>
</evidence>
<protein>
    <submittedName>
        <fullName evidence="12">Protocadherin beta-17-like</fullName>
    </submittedName>
</protein>
<dbReference type="PROSITE" id="PS50268">
    <property type="entry name" value="CADHERIN_2"/>
    <property type="match status" value="4"/>
</dbReference>
<evidence type="ECO:0000256" key="9">
    <source>
        <dbReference type="PROSITE-ProRule" id="PRU00043"/>
    </source>
</evidence>
<evidence type="ECO:0000256" key="7">
    <source>
        <dbReference type="ARBA" id="ARBA00023136"/>
    </source>
</evidence>
<sequence>MRRREPEGPRANKKDMKANFAPKISATEYIYLPDKHIHEELAANSFVCDLSKEASAASGVSYTLLDDTKTPYFALNSSLLLTKVQLDREHLCANSLCTEPCTLATYSTLDQSCKLNIKILQIPTYSILNMNILVHDINDNLPVFKNSQLVLPINENSPIGYTIPLELAYDPDVNANTVQKYEFLQHADLVPFSLEQNLNESKLSLVVSASLDRELKSEYRLEMRAIDPSESMSVQTLVIEIIDQNDNRPIFAKDYYKFYIRENSPLDTLIGKVYATDLDIGANGLVKYAFVDSSPKFMNLRPTLKKVNNKYFYLNESSGEVRLKNVVDYEEENFFSLLIEASDSGEVRQLTDYAHVDIEVVDENDNGPEISVSFLNSNFNDRQIYVAEDSTENKFIAHVSIYDKDSAKNAIFNWKILANNQEILKNQPFAIKVNVLNNNSFTVNIGEPELFDYELNEYFNVTIVAWDTQNLLSDEYTFRIVVLDVNDHAPKFDKSVYNITAMNAKPGDHLLKVSALDRDKNSAISYEIVEKKAKSYVSIQNGQLKMVNNFSHLSFHVLAKDNGVPSLSSRAKVYISNLRSRNKTNFVSPYKHWYDQDTLVFSVDKKVESRLKIVEFEQGIDHLGDLPKGIELYSNTIYINDHVSQEHVLINLRNKNEELKIKFIFSESENFCLNSFQSVRINSFIKFEKLSELAEDFELFYSSSNLKGIYSIDSVKNNQDLEFDIVAQDPVVHNSSLLVLKDENKALVNAYKLKIKKKDTAYSKLIIKIKSKKDPFCVLEESFIYFVDDGLLKLIKNSGNRAKSFMYKVSPVDKSEKLNSGANFLTMLMILMCVILYKKNLKKTTNILQREFSLKTEENKDQIRSKNAKPGYSYTAYKHQIQDQTSQCVKYMSKAPNFVINKNFNPRPSVILPREVLTSSPNQSHHSQSSNASTRFKILI</sequence>
<feature type="region of interest" description="Disordered" evidence="10">
    <location>
        <begin position="917"/>
        <end position="940"/>
    </location>
</feature>
<feature type="compositionally biased region" description="Low complexity" evidence="10">
    <location>
        <begin position="919"/>
        <end position="933"/>
    </location>
</feature>
<feature type="domain" description="Cadherin" evidence="11">
    <location>
        <begin position="252"/>
        <end position="370"/>
    </location>
</feature>
<feature type="domain" description="Cadherin" evidence="11">
    <location>
        <begin position="49"/>
        <end position="144"/>
    </location>
</feature>
<evidence type="ECO:0000259" key="11">
    <source>
        <dbReference type="PROSITE" id="PS50268"/>
    </source>
</evidence>
<dbReference type="PRINTS" id="PR00205">
    <property type="entry name" value="CADHERIN"/>
</dbReference>
<evidence type="ECO:0000256" key="1">
    <source>
        <dbReference type="ARBA" id="ARBA00004167"/>
    </source>
</evidence>
<evidence type="ECO:0000313" key="12">
    <source>
        <dbReference type="EMBL" id="RNA28567.1"/>
    </source>
</evidence>
<dbReference type="STRING" id="10195.A0A3M7RZ13"/>
<feature type="domain" description="Cadherin" evidence="11">
    <location>
        <begin position="378"/>
        <end position="492"/>
    </location>
</feature>
<dbReference type="GO" id="GO:0005886">
    <property type="term" value="C:plasma membrane"/>
    <property type="evidence" value="ECO:0007669"/>
    <property type="project" value="InterPro"/>
</dbReference>
<dbReference type="InterPro" id="IPR050174">
    <property type="entry name" value="Protocadherin/Cadherin-CA"/>
</dbReference>
<evidence type="ECO:0000256" key="6">
    <source>
        <dbReference type="ARBA" id="ARBA00022989"/>
    </source>
</evidence>
<keyword evidence="6" id="KW-1133">Transmembrane helix</keyword>
<keyword evidence="2" id="KW-0812">Transmembrane</keyword>
<keyword evidence="5" id="KW-0130">Cell adhesion</keyword>
<dbReference type="InterPro" id="IPR015919">
    <property type="entry name" value="Cadherin-like_sf"/>
</dbReference>
<dbReference type="GO" id="GO:0007156">
    <property type="term" value="P:homophilic cell adhesion via plasma membrane adhesion molecules"/>
    <property type="evidence" value="ECO:0007669"/>
    <property type="project" value="InterPro"/>
</dbReference>
<evidence type="ECO:0000256" key="8">
    <source>
        <dbReference type="ARBA" id="ARBA00023180"/>
    </source>
</evidence>
<organism evidence="12 13">
    <name type="scientific">Brachionus plicatilis</name>
    <name type="common">Marine rotifer</name>
    <name type="synonym">Brachionus muelleri</name>
    <dbReference type="NCBI Taxonomy" id="10195"/>
    <lineage>
        <taxon>Eukaryota</taxon>
        <taxon>Metazoa</taxon>
        <taxon>Spiralia</taxon>
        <taxon>Gnathifera</taxon>
        <taxon>Rotifera</taxon>
        <taxon>Eurotatoria</taxon>
        <taxon>Monogononta</taxon>
        <taxon>Pseudotrocha</taxon>
        <taxon>Ploima</taxon>
        <taxon>Brachionidae</taxon>
        <taxon>Brachionus</taxon>
    </lineage>
</organism>
<dbReference type="Pfam" id="PF00028">
    <property type="entry name" value="Cadherin"/>
    <property type="match status" value="2"/>
</dbReference>
<reference evidence="12 13" key="1">
    <citation type="journal article" date="2018" name="Sci. Rep.">
        <title>Genomic signatures of local adaptation to the degree of environmental predictability in rotifers.</title>
        <authorList>
            <person name="Franch-Gras L."/>
            <person name="Hahn C."/>
            <person name="Garcia-Roger E.M."/>
            <person name="Carmona M.J."/>
            <person name="Serra M."/>
            <person name="Gomez A."/>
        </authorList>
    </citation>
    <scope>NUCLEOTIDE SEQUENCE [LARGE SCALE GENOMIC DNA]</scope>
    <source>
        <strain evidence="12">HYR1</strain>
    </source>
</reference>
<dbReference type="Proteomes" id="UP000276133">
    <property type="component" value="Unassembled WGS sequence"/>
</dbReference>
<dbReference type="SMART" id="SM00112">
    <property type="entry name" value="CA"/>
    <property type="match status" value="3"/>
</dbReference>
<evidence type="ECO:0000256" key="2">
    <source>
        <dbReference type="ARBA" id="ARBA00022692"/>
    </source>
</evidence>
<dbReference type="InterPro" id="IPR002126">
    <property type="entry name" value="Cadherin-like_dom"/>
</dbReference>
<dbReference type="SUPFAM" id="SSF49313">
    <property type="entry name" value="Cadherin-like"/>
    <property type="match status" value="4"/>
</dbReference>
<dbReference type="FunFam" id="2.60.40.60:FF:000002">
    <property type="entry name" value="Protocadherin alpha 2"/>
    <property type="match status" value="1"/>
</dbReference>
<evidence type="ECO:0000256" key="10">
    <source>
        <dbReference type="SAM" id="MobiDB-lite"/>
    </source>
</evidence>
<dbReference type="GO" id="GO:0005509">
    <property type="term" value="F:calcium ion binding"/>
    <property type="evidence" value="ECO:0007669"/>
    <property type="project" value="UniProtKB-UniRule"/>
</dbReference>
<feature type="domain" description="Cadherin" evidence="11">
    <location>
        <begin position="145"/>
        <end position="251"/>
    </location>
</feature>
<dbReference type="CDD" id="cd11304">
    <property type="entry name" value="Cadherin_repeat"/>
    <property type="match status" value="4"/>
</dbReference>
<evidence type="ECO:0000313" key="13">
    <source>
        <dbReference type="Proteomes" id="UP000276133"/>
    </source>
</evidence>